<reference evidence="4" key="1">
    <citation type="submission" date="2024-07" db="EMBL/GenBank/DDBJ databases">
        <title>Two chromosome-level genome assemblies of Korean endemic species Abeliophyllum distichum and Forsythia ovata (Oleaceae).</title>
        <authorList>
            <person name="Jang H."/>
        </authorList>
    </citation>
    <scope>NUCLEOTIDE SEQUENCE [LARGE SCALE GENOMIC DNA]</scope>
</reference>
<protein>
    <submittedName>
        <fullName evidence="3">Microfibrillar-associated protein-related</fullName>
    </submittedName>
</protein>
<name>A0ABD1X5R5_9LAMI</name>
<feature type="domain" description="Micro-fibrillar-associated protein 1 C-terminal" evidence="2">
    <location>
        <begin position="91"/>
        <end position="140"/>
    </location>
</feature>
<keyword evidence="1" id="KW-0175">Coiled coil</keyword>
<accession>A0ABD1X5R5</accession>
<evidence type="ECO:0000313" key="3">
    <source>
        <dbReference type="EMBL" id="KAL2555875.1"/>
    </source>
</evidence>
<feature type="coiled-coil region" evidence="1">
    <location>
        <begin position="111"/>
        <end position="138"/>
    </location>
</feature>
<dbReference type="InterPro" id="IPR033194">
    <property type="entry name" value="MFAP1"/>
</dbReference>
<dbReference type="AlphaFoldDB" id="A0ABD1X5R5"/>
<evidence type="ECO:0000313" key="4">
    <source>
        <dbReference type="Proteomes" id="UP001604277"/>
    </source>
</evidence>
<comment type="caution">
    <text evidence="3">The sequence shown here is derived from an EMBL/GenBank/DDBJ whole genome shotgun (WGS) entry which is preliminary data.</text>
</comment>
<dbReference type="Pfam" id="PF06991">
    <property type="entry name" value="MFAP1"/>
    <property type="match status" value="1"/>
</dbReference>
<dbReference type="InterPro" id="IPR009730">
    <property type="entry name" value="MFAP1_C"/>
</dbReference>
<gene>
    <name evidence="3" type="ORF">Fot_00614</name>
</gene>
<sequence length="146" mass="17771">MDYVRKDDPRLHRLVESRIDNRDEVREDHRRIMQAEIVPTIEELSRRQEGLDLEEEEDALEEWRRRIREKMLQRHQEEVVLVPEESEYETDSDEEMTGIAMLKPVFLLKSERETIAERERIEAEQKDLEEAVKKWMEERKVGRGRL</sequence>
<feature type="coiled-coil region" evidence="1">
    <location>
        <begin position="46"/>
        <end position="73"/>
    </location>
</feature>
<dbReference type="Proteomes" id="UP001604277">
    <property type="component" value="Unassembled WGS sequence"/>
</dbReference>
<evidence type="ECO:0000256" key="1">
    <source>
        <dbReference type="SAM" id="Coils"/>
    </source>
</evidence>
<organism evidence="3 4">
    <name type="scientific">Forsythia ovata</name>
    <dbReference type="NCBI Taxonomy" id="205694"/>
    <lineage>
        <taxon>Eukaryota</taxon>
        <taxon>Viridiplantae</taxon>
        <taxon>Streptophyta</taxon>
        <taxon>Embryophyta</taxon>
        <taxon>Tracheophyta</taxon>
        <taxon>Spermatophyta</taxon>
        <taxon>Magnoliopsida</taxon>
        <taxon>eudicotyledons</taxon>
        <taxon>Gunneridae</taxon>
        <taxon>Pentapetalae</taxon>
        <taxon>asterids</taxon>
        <taxon>lamiids</taxon>
        <taxon>Lamiales</taxon>
        <taxon>Oleaceae</taxon>
        <taxon>Forsythieae</taxon>
        <taxon>Forsythia</taxon>
    </lineage>
</organism>
<dbReference type="EMBL" id="JBFOLJ010000001">
    <property type="protein sequence ID" value="KAL2555875.1"/>
    <property type="molecule type" value="Genomic_DNA"/>
</dbReference>
<dbReference type="PANTHER" id="PTHR15327">
    <property type="entry name" value="MICROFIBRIL-ASSOCIATED PROTEIN"/>
    <property type="match status" value="1"/>
</dbReference>
<proteinExistence type="predicted"/>
<evidence type="ECO:0000259" key="2">
    <source>
        <dbReference type="Pfam" id="PF06991"/>
    </source>
</evidence>
<keyword evidence="4" id="KW-1185">Reference proteome</keyword>